<comment type="caution">
    <text evidence="1">The sequence shown here is derived from an EMBL/GenBank/DDBJ whole genome shotgun (WGS) entry which is preliminary data.</text>
</comment>
<dbReference type="Proteomes" id="UP000028483">
    <property type="component" value="Unassembled WGS sequence"/>
</dbReference>
<reference evidence="1" key="1">
    <citation type="submission" date="2013-07" db="EMBL/GenBank/DDBJ databases">
        <title>Sub-species coevolution in mutualistic symbiosis.</title>
        <authorList>
            <person name="Murfin K."/>
            <person name="Klassen J."/>
            <person name="Lee M."/>
            <person name="Forst S."/>
            <person name="Stock P."/>
            <person name="Goodrich-Blair H."/>
        </authorList>
    </citation>
    <scope>NUCLEOTIDE SEQUENCE [LARGE SCALE GENOMIC DNA]</scope>
    <source>
        <strain evidence="1">Oregonense</strain>
    </source>
</reference>
<accession>A0A077P2E3</accession>
<proteinExistence type="predicted"/>
<sequence length="43" mass="5261">MNRIRKMCDFNLISIMCCSFFILLINGDNYVDNYRYSRVINYK</sequence>
<protein>
    <submittedName>
        <fullName evidence="1">Uncharacterized protein</fullName>
    </submittedName>
</protein>
<dbReference type="EMBL" id="CBSX010000089">
    <property type="protein sequence ID" value="CDH05205.1"/>
    <property type="molecule type" value="Genomic_DNA"/>
</dbReference>
<dbReference type="AlphaFoldDB" id="A0A077P2E3"/>
<organism evidence="1">
    <name type="scientific">Xenorhabdus bovienii str. oregonense</name>
    <dbReference type="NCBI Taxonomy" id="1398202"/>
    <lineage>
        <taxon>Bacteria</taxon>
        <taxon>Pseudomonadati</taxon>
        <taxon>Pseudomonadota</taxon>
        <taxon>Gammaproteobacteria</taxon>
        <taxon>Enterobacterales</taxon>
        <taxon>Morganellaceae</taxon>
        <taxon>Xenorhabdus</taxon>
    </lineage>
</organism>
<evidence type="ECO:0000313" key="1">
    <source>
        <dbReference type="EMBL" id="CDH05205.1"/>
    </source>
</evidence>
<name>A0A077P2E3_XENBV</name>
<dbReference type="HOGENOM" id="CLU_3241585_0_0_6"/>
<gene>
    <name evidence="1" type="ORF">XBO1_1790002</name>
</gene>